<name>A0A6A6GHP9_9PEZI</name>
<dbReference type="PROSITE" id="PS50090">
    <property type="entry name" value="MYB_LIKE"/>
    <property type="match status" value="1"/>
</dbReference>
<dbReference type="Proteomes" id="UP000799538">
    <property type="component" value="Unassembled WGS sequence"/>
</dbReference>
<feature type="compositionally biased region" description="Polar residues" evidence="1">
    <location>
        <begin position="184"/>
        <end position="193"/>
    </location>
</feature>
<accession>A0A6A6GHP9</accession>
<evidence type="ECO:0000313" key="3">
    <source>
        <dbReference type="EMBL" id="KAF2225000.1"/>
    </source>
</evidence>
<evidence type="ECO:0000259" key="2">
    <source>
        <dbReference type="PROSITE" id="PS50090"/>
    </source>
</evidence>
<reference evidence="4" key="1">
    <citation type="journal article" date="2020" name="Stud. Mycol.">
        <title>101 Dothideomycetes genomes: A test case for predicting lifestyles and emergence of pathogens.</title>
        <authorList>
            <person name="Haridas S."/>
            <person name="Albert R."/>
            <person name="Binder M."/>
            <person name="Bloem J."/>
            <person name="LaButti K."/>
            <person name="Salamov A."/>
            <person name="Andreopoulos B."/>
            <person name="Baker S."/>
            <person name="Barry K."/>
            <person name="Bills G."/>
            <person name="Bluhm B."/>
            <person name="Cannon C."/>
            <person name="Castanera R."/>
            <person name="Culley D."/>
            <person name="Daum C."/>
            <person name="Ezra D."/>
            <person name="Gonzalez J."/>
            <person name="Henrissat B."/>
            <person name="Kuo A."/>
            <person name="Liang C."/>
            <person name="Lipzen A."/>
            <person name="Lutzoni F."/>
            <person name="Magnuson J."/>
            <person name="Mondo S."/>
            <person name="Nolan M."/>
            <person name="Ohm R."/>
            <person name="Pangilinan J."/>
            <person name="Park H.-J."/>
            <person name="Ramirez L."/>
            <person name="Alfaro M."/>
            <person name="Sun H."/>
            <person name="Tritt A."/>
            <person name="Yoshinaga Y."/>
            <person name="Zwiers L.-H."/>
            <person name="Turgeon B."/>
            <person name="Goodwin S."/>
            <person name="Spatafora J."/>
            <person name="Crous P."/>
            <person name="Grigoriev I."/>
        </authorList>
    </citation>
    <scope>NUCLEOTIDE SEQUENCE [LARGE SCALE GENOMIC DNA]</scope>
    <source>
        <strain evidence="4">CECT 20119</strain>
    </source>
</reference>
<feature type="domain" description="Myb-like" evidence="2">
    <location>
        <begin position="34"/>
        <end position="84"/>
    </location>
</feature>
<gene>
    <name evidence="3" type="ORF">BDZ85DRAFT_87127</name>
</gene>
<feature type="compositionally biased region" description="Basic and acidic residues" evidence="1">
    <location>
        <begin position="23"/>
        <end position="32"/>
    </location>
</feature>
<feature type="compositionally biased region" description="Polar residues" evidence="1">
    <location>
        <begin position="10"/>
        <end position="22"/>
    </location>
</feature>
<dbReference type="EMBL" id="ML992504">
    <property type="protein sequence ID" value="KAF2225000.1"/>
    <property type="molecule type" value="Genomic_DNA"/>
</dbReference>
<dbReference type="OrthoDB" id="4151352at2759"/>
<evidence type="ECO:0000313" key="4">
    <source>
        <dbReference type="Proteomes" id="UP000799538"/>
    </source>
</evidence>
<proteinExistence type="predicted"/>
<dbReference type="AlphaFoldDB" id="A0A6A6GHP9"/>
<feature type="compositionally biased region" description="Basic and acidic residues" evidence="1">
    <location>
        <begin position="151"/>
        <end position="167"/>
    </location>
</feature>
<feature type="compositionally biased region" description="Polar residues" evidence="1">
    <location>
        <begin position="225"/>
        <end position="239"/>
    </location>
</feature>
<keyword evidence="4" id="KW-1185">Reference proteome</keyword>
<dbReference type="Pfam" id="PF13921">
    <property type="entry name" value="Myb_DNA-bind_6"/>
    <property type="match status" value="1"/>
</dbReference>
<dbReference type="Gene3D" id="1.10.10.60">
    <property type="entry name" value="Homeodomain-like"/>
    <property type="match status" value="1"/>
</dbReference>
<feature type="region of interest" description="Disordered" evidence="1">
    <location>
        <begin position="144"/>
        <end position="241"/>
    </location>
</feature>
<protein>
    <recommendedName>
        <fullName evidence="2">Myb-like domain-containing protein</fullName>
    </recommendedName>
</protein>
<evidence type="ECO:0000256" key="1">
    <source>
        <dbReference type="SAM" id="MobiDB-lite"/>
    </source>
</evidence>
<dbReference type="InterPro" id="IPR001005">
    <property type="entry name" value="SANT/Myb"/>
</dbReference>
<organism evidence="3 4">
    <name type="scientific">Elsinoe ampelina</name>
    <dbReference type="NCBI Taxonomy" id="302913"/>
    <lineage>
        <taxon>Eukaryota</taxon>
        <taxon>Fungi</taxon>
        <taxon>Dikarya</taxon>
        <taxon>Ascomycota</taxon>
        <taxon>Pezizomycotina</taxon>
        <taxon>Dothideomycetes</taxon>
        <taxon>Dothideomycetidae</taxon>
        <taxon>Myriangiales</taxon>
        <taxon>Elsinoaceae</taxon>
        <taxon>Elsinoe</taxon>
    </lineage>
</organism>
<sequence length="265" mass="29427">MLSDNRLRRTSSTTNASSGTETVESRHSREGSRGSSTAASAWTAADDDVLASARAAGMNWQPIAIRFFPTKSANACRKRHERLMERRYQEEWEQDRLEELATAYFDCRKEMWAILGERLGERWGLVEGKCMEKGLKNLQTIARASQRKRVRLSDGEDIKSERDHEDDSGVGLSDAEIEMGASHRPSSASTVGTKRSLSSSPVESRRRPPELPLYQPPASVMPRSGPTTFITSTSVTSRPLQDAKTAAPFIQRDILSIQSILSPAD</sequence>
<feature type="region of interest" description="Disordered" evidence="1">
    <location>
        <begin position="1"/>
        <end position="39"/>
    </location>
</feature>